<dbReference type="WBParaSite" id="ECPE_0001751201-mRNA-1">
    <property type="protein sequence ID" value="ECPE_0001751201-mRNA-1"/>
    <property type="gene ID" value="ECPE_0001751201"/>
</dbReference>
<keyword evidence="1" id="KW-0812">Transmembrane</keyword>
<evidence type="ECO:0000313" key="2">
    <source>
        <dbReference type="EMBL" id="VDP94760.1"/>
    </source>
</evidence>
<evidence type="ECO:0000313" key="4">
    <source>
        <dbReference type="WBParaSite" id="ECPE_0001751201-mRNA-1"/>
    </source>
</evidence>
<feature type="transmembrane region" description="Helical" evidence="1">
    <location>
        <begin position="145"/>
        <end position="163"/>
    </location>
</feature>
<dbReference type="OrthoDB" id="6127549at2759"/>
<evidence type="ECO:0000313" key="3">
    <source>
        <dbReference type="Proteomes" id="UP000272942"/>
    </source>
</evidence>
<accession>A0A183BE32</accession>
<keyword evidence="3" id="KW-1185">Reference proteome</keyword>
<sequence>MTVHPSGAISSPFCANFALKTTVNKFGQRLETSVGSCAEHYFYVDDFLGSFDSIKEAVRHIRDLSKLLHIGGFMLTSRQAIGCIPVDERSLSFRDLYGSPLTTDRALGVQWDSEKDEFLFQIQLPEKTATRREILFSLASLYDPMSFVAPWLLPGTILLLYLCRKKITWDEPYVKRITRTGKAGG</sequence>
<organism evidence="4">
    <name type="scientific">Echinostoma caproni</name>
    <dbReference type="NCBI Taxonomy" id="27848"/>
    <lineage>
        <taxon>Eukaryota</taxon>
        <taxon>Metazoa</taxon>
        <taxon>Spiralia</taxon>
        <taxon>Lophotrochozoa</taxon>
        <taxon>Platyhelminthes</taxon>
        <taxon>Trematoda</taxon>
        <taxon>Digenea</taxon>
        <taxon>Plagiorchiida</taxon>
        <taxon>Echinostomata</taxon>
        <taxon>Echinostomatoidea</taxon>
        <taxon>Echinostomatidae</taxon>
        <taxon>Echinostoma</taxon>
    </lineage>
</organism>
<evidence type="ECO:0000256" key="1">
    <source>
        <dbReference type="SAM" id="Phobius"/>
    </source>
</evidence>
<dbReference type="EMBL" id="UZAN01069465">
    <property type="protein sequence ID" value="VDP94760.1"/>
    <property type="molecule type" value="Genomic_DNA"/>
</dbReference>
<dbReference type="AlphaFoldDB" id="A0A183BE32"/>
<dbReference type="PANTHER" id="PTHR47331:SF4">
    <property type="entry name" value="PEPTIDASE S1 DOMAIN-CONTAINING PROTEIN"/>
    <property type="match status" value="1"/>
</dbReference>
<dbReference type="PANTHER" id="PTHR47331">
    <property type="entry name" value="PHD-TYPE DOMAIN-CONTAINING PROTEIN"/>
    <property type="match status" value="1"/>
</dbReference>
<gene>
    <name evidence="2" type="ORF">ECPE_LOCUS17467</name>
</gene>
<keyword evidence="1" id="KW-1133">Transmembrane helix</keyword>
<dbReference type="Pfam" id="PF05380">
    <property type="entry name" value="Peptidase_A17"/>
    <property type="match status" value="1"/>
</dbReference>
<reference evidence="4" key="1">
    <citation type="submission" date="2016-06" db="UniProtKB">
        <authorList>
            <consortium name="WormBaseParasite"/>
        </authorList>
    </citation>
    <scope>IDENTIFICATION</scope>
</reference>
<dbReference type="Proteomes" id="UP000272942">
    <property type="component" value="Unassembled WGS sequence"/>
</dbReference>
<dbReference type="InterPro" id="IPR008042">
    <property type="entry name" value="Retrotrans_Pao"/>
</dbReference>
<proteinExistence type="predicted"/>
<reference evidence="2 3" key="2">
    <citation type="submission" date="2018-11" db="EMBL/GenBank/DDBJ databases">
        <authorList>
            <consortium name="Pathogen Informatics"/>
        </authorList>
    </citation>
    <scope>NUCLEOTIDE SEQUENCE [LARGE SCALE GENOMIC DNA]</scope>
    <source>
        <strain evidence="2 3">Egypt</strain>
    </source>
</reference>
<keyword evidence="1" id="KW-0472">Membrane</keyword>
<name>A0A183BE32_9TREM</name>
<protein>
    <submittedName>
        <fullName evidence="4">Reverse transcriptase domain-containing protein</fullName>
    </submittedName>
</protein>